<sequence length="50" mass="5129">MTRAEKLGQPAPKGMMFEHRTVLIGIVSAKPEGAASAGSSAEAVFKIASV</sequence>
<dbReference type="EMBL" id="FCOL02000096">
    <property type="protein sequence ID" value="SAL83364.1"/>
    <property type="molecule type" value="Genomic_DNA"/>
</dbReference>
<comment type="caution">
    <text evidence="1">The sequence shown here is derived from an EMBL/GenBank/DDBJ whole genome shotgun (WGS) entry which is preliminary data.</text>
</comment>
<dbReference type="AlphaFoldDB" id="A0A158KQK6"/>
<keyword evidence="2" id="KW-1185">Reference proteome</keyword>
<organism evidence="1 2">
    <name type="scientific">Caballeronia terrestris</name>
    <dbReference type="NCBI Taxonomy" id="1226301"/>
    <lineage>
        <taxon>Bacteria</taxon>
        <taxon>Pseudomonadati</taxon>
        <taxon>Pseudomonadota</taxon>
        <taxon>Betaproteobacteria</taxon>
        <taxon>Burkholderiales</taxon>
        <taxon>Burkholderiaceae</taxon>
        <taxon>Caballeronia</taxon>
    </lineage>
</organism>
<accession>A0A158KQK6</accession>
<gene>
    <name evidence="1" type="ORF">AWB67_06386</name>
</gene>
<dbReference type="Proteomes" id="UP000054925">
    <property type="component" value="Unassembled WGS sequence"/>
</dbReference>
<name>A0A158KQK6_9BURK</name>
<evidence type="ECO:0000313" key="2">
    <source>
        <dbReference type="Proteomes" id="UP000054925"/>
    </source>
</evidence>
<proteinExistence type="predicted"/>
<evidence type="ECO:0000313" key="1">
    <source>
        <dbReference type="EMBL" id="SAL83364.1"/>
    </source>
</evidence>
<reference evidence="1" key="1">
    <citation type="submission" date="2016-01" db="EMBL/GenBank/DDBJ databases">
        <authorList>
            <person name="Peeters C."/>
        </authorList>
    </citation>
    <scope>NUCLEOTIDE SEQUENCE [LARGE SCALE GENOMIC DNA]</scope>
    <source>
        <strain evidence="1">LMG 22937</strain>
    </source>
</reference>
<protein>
    <submittedName>
        <fullName evidence="1">Uncharacterized protein</fullName>
    </submittedName>
</protein>